<dbReference type="RefSeq" id="WP_082214247.1">
    <property type="nucleotide sequence ID" value="NZ_FUZA01000002.1"/>
</dbReference>
<keyword evidence="2" id="KW-1185">Reference proteome</keyword>
<sequence length="1405" mass="158949">MKTCDCDADIIRDGSGRLSRFLRALDPAYNPVDDRSLADLLVFTKKFSAQIRFHKLAEDECADVSWKAFFASDVSFIAATILLTDLAQIEKDYLETRQHFDQVRTLSTFKALFSPITGIAERLDKWLSQSATDFPLYQDVQLAIRSSMRTQMLKVFELDKAAVLINSEELGIDFEPVNEDTWDLDVVIPFVGSLYDGVTTEDKLFHASLQVDTIFNAALHVLTDIVTKAEAYLSISIEKYPKHQPHIALFIAFLELFRIAQQQLNGLTERHLNFYYKDVLHIKEKAAQPDQVNVIFELAKDASVCHLPKGTPLSAGKDSFGIDQIYVTDRDMVINKAKVKEVKNVFIDQCPQGLIRGFYARSVANSKDGEGKQTVEENGWWNPYSSDSLKHQNSCGQIIRHRGSNYARIGFAIASPQLRMEGGNRKMRLKMKGLSKILTKSEDFTIRLSAAKKWMDIDTPAIADPNNGFTFFAARFFPPEPTYHMDTQDPDAIWIYIPNKEDAIIGYDPKIHTEATFPTNQPVLQILLKQDVLSIASEDWENAALDFGVTEAVVNAVNTMTNNFELLIDVKGLKNVIIQNEQGVQPADSPFYPFTPLPTPGSPLYIGNEEMFNKRILDFDIVPDWQIGGGPFDKIRYEARVNKSWVNVKNDEGLRTFEQPAQRQIVKFDAFSESLSTGFIKMVFDDPIKTDPVQLMQLGNESKVNAISLNYVSTLTRLEDSLDQFFHVYPFGVVESALDQQDISIRKEASKVNVSLRNNVGDGKVWAANRAFPDFKYGMQTISLAGVKVDKLSEQDWTEAAEINFDNTATLSRRNTLSNTKNGEFSLDAVSVSKPNQYTGAVRQEASLYIGLEGLVVPQNLSLLFQVAEGTAMDDDRDPPRINWSYLSENQWKVLPVTNVILDTTYGLQTTGIVLFDIPEDATAQNTIMTTGLHWIAASVDSDSHRLPYLVKIVAQAVPARFRDQGNAPEHYDAALPAKRITTLLDKPEEIKTIEQPFASYNGVPAEIGKEFYMRVSERLRHKNRAITTSDYEKLVLEYFPSVFKVKCITHTDPNCLCRDFNAEPDDECSPRDPQQVPKPVICCGPQVAPGHVLIVPIEDLKNRNAINILQPRTSYRVLREIEILLKKRTSPFVKIHARNPVYEEILTAFRVQFYNGLDKGFFLTKLNEELREFLTPWAFDASADVVFGSQIYASSVINFIEERPYVDFITDFMMYQVKCDCCGTESLKDEIKETAKRAKAIADEMITEQKKLDPTDDKADPIAVAKVINAQNHPAGFLTSDSGALWDFIRDESETMVEWVIRNVLSWFEISQDVALQTATNKYEQQLVLKVVEWYINLVKNMGLKTVADLMKYLPVFKMTTLAEPTNERALLVSAQQHIIMLYEAEPALDPCEKNKLTNRRVDF</sequence>
<evidence type="ECO:0000313" key="2">
    <source>
        <dbReference type="Proteomes" id="UP000190897"/>
    </source>
</evidence>
<dbReference type="Proteomes" id="UP000190897">
    <property type="component" value="Unassembled WGS sequence"/>
</dbReference>
<dbReference type="OrthoDB" id="9762853at2"/>
<accession>A0A1T5DL46</accession>
<protein>
    <recommendedName>
        <fullName evidence="3">Baseplate J-like protein</fullName>
    </recommendedName>
</protein>
<gene>
    <name evidence="1" type="ORF">SAMN05660293_01688</name>
</gene>
<reference evidence="2" key="1">
    <citation type="submission" date="2017-02" db="EMBL/GenBank/DDBJ databases">
        <authorList>
            <person name="Varghese N."/>
            <person name="Submissions S."/>
        </authorList>
    </citation>
    <scope>NUCLEOTIDE SEQUENCE [LARGE SCALE GENOMIC DNA]</scope>
    <source>
        <strain evidence="2">DSM 22270</strain>
    </source>
</reference>
<dbReference type="STRING" id="651661.SAMN05660293_01688"/>
<evidence type="ECO:0008006" key="3">
    <source>
        <dbReference type="Google" id="ProtNLM"/>
    </source>
</evidence>
<dbReference type="EMBL" id="FUZA01000002">
    <property type="protein sequence ID" value="SKB72193.1"/>
    <property type="molecule type" value="Genomic_DNA"/>
</dbReference>
<proteinExistence type="predicted"/>
<evidence type="ECO:0000313" key="1">
    <source>
        <dbReference type="EMBL" id="SKB72193.1"/>
    </source>
</evidence>
<organism evidence="1 2">
    <name type="scientific">Dyadobacter psychrophilus</name>
    <dbReference type="NCBI Taxonomy" id="651661"/>
    <lineage>
        <taxon>Bacteria</taxon>
        <taxon>Pseudomonadati</taxon>
        <taxon>Bacteroidota</taxon>
        <taxon>Cytophagia</taxon>
        <taxon>Cytophagales</taxon>
        <taxon>Spirosomataceae</taxon>
        <taxon>Dyadobacter</taxon>
    </lineage>
</organism>
<name>A0A1T5DL46_9BACT</name>